<dbReference type="InterPro" id="IPR001623">
    <property type="entry name" value="DnaJ_domain"/>
</dbReference>
<dbReference type="OrthoDB" id="376357at2759"/>
<keyword evidence="8" id="KW-1185">Reference proteome</keyword>
<keyword evidence="5" id="KW-0539">Nucleus</keyword>
<evidence type="ECO:0000313" key="7">
    <source>
        <dbReference type="EMBL" id="PKI84096.1"/>
    </source>
</evidence>
<feature type="domain" description="J" evidence="6">
    <location>
        <begin position="10"/>
        <end position="77"/>
    </location>
</feature>
<protein>
    <recommendedName>
        <fullName evidence="6">J domain-containing protein</fullName>
    </recommendedName>
</protein>
<dbReference type="PRINTS" id="PR00625">
    <property type="entry name" value="JDOMAIN"/>
</dbReference>
<gene>
    <name evidence="7" type="ORF">MVES_002109</name>
</gene>
<proteinExistence type="predicted"/>
<evidence type="ECO:0000256" key="3">
    <source>
        <dbReference type="ARBA" id="ARBA00022490"/>
    </source>
</evidence>
<dbReference type="AlphaFoldDB" id="A0A2N1JC26"/>
<dbReference type="PANTHER" id="PTHR44313:SF1">
    <property type="entry name" value="DNAJ HOMOLOG SUBFAMILY C MEMBER 17"/>
    <property type="match status" value="1"/>
</dbReference>
<sequence length="327" mass="36964">MVGAAFELQDAFELLGIDAEATELQIRTAYRKRSLQLHPDKVRDVPPEIAADRFHRLTLAYEELMDPSKRSAIAEKLQQERARSARHAAFDQRRRDMTADLEAREAHDKTTRMEHAQYTKQRALKIAELREEGRAMRIDKHAQILREWQARMQEPATTLPRKRAREDSLPPVGDADTNVLLRFPVDQEEQMLQGLGYKDALSTPLAKALSDAYGALVTLHVRPAKNRREIAVVATFADIDNAWRAVEDGSALRCTHALLEECWMGWSDVHGRVRNDAPPLVTYYKKHGISPADASSTLSKTPGDTKIDPVYEADTLVRLRTATNPTP</sequence>
<dbReference type="EMBL" id="KZ454990">
    <property type="protein sequence ID" value="PKI84096.1"/>
    <property type="molecule type" value="Genomic_DNA"/>
</dbReference>
<dbReference type="GO" id="GO:0000390">
    <property type="term" value="P:spliceosomal complex disassembly"/>
    <property type="evidence" value="ECO:0007669"/>
    <property type="project" value="TreeGrafter"/>
</dbReference>
<evidence type="ECO:0000256" key="4">
    <source>
        <dbReference type="ARBA" id="ARBA00023186"/>
    </source>
</evidence>
<dbReference type="PANTHER" id="PTHR44313">
    <property type="entry name" value="DNAJ HOMOLOG SUBFAMILY C MEMBER 17"/>
    <property type="match status" value="1"/>
</dbReference>
<evidence type="ECO:0000256" key="2">
    <source>
        <dbReference type="ARBA" id="ARBA00004496"/>
    </source>
</evidence>
<dbReference type="Pfam" id="PF00226">
    <property type="entry name" value="DnaJ"/>
    <property type="match status" value="1"/>
</dbReference>
<dbReference type="CDD" id="cd06257">
    <property type="entry name" value="DnaJ"/>
    <property type="match status" value="1"/>
</dbReference>
<evidence type="ECO:0000259" key="6">
    <source>
        <dbReference type="PROSITE" id="PS50076"/>
    </source>
</evidence>
<dbReference type="STRING" id="2020962.A0A2N1JC26"/>
<dbReference type="Gene3D" id="1.10.287.110">
    <property type="entry name" value="DnaJ domain"/>
    <property type="match status" value="1"/>
</dbReference>
<dbReference type="GO" id="GO:0005737">
    <property type="term" value="C:cytoplasm"/>
    <property type="evidence" value="ECO:0007669"/>
    <property type="project" value="UniProtKB-SubCell"/>
</dbReference>
<dbReference type="InterPro" id="IPR036869">
    <property type="entry name" value="J_dom_sf"/>
</dbReference>
<reference evidence="7 8" key="1">
    <citation type="submission" date="2017-10" db="EMBL/GenBank/DDBJ databases">
        <title>A novel species of cold-tolerant Malassezia isolated from bats.</title>
        <authorList>
            <person name="Lorch J.M."/>
            <person name="Palmer J.M."/>
            <person name="Vanderwolf K.J."/>
            <person name="Schmidt K.Z."/>
            <person name="Verant M.L."/>
            <person name="Weller T.J."/>
            <person name="Blehert D.S."/>
        </authorList>
    </citation>
    <scope>NUCLEOTIDE SEQUENCE [LARGE SCALE GENOMIC DNA]</scope>
    <source>
        <strain evidence="7 8">NWHC:44797-103</strain>
    </source>
</reference>
<name>A0A2N1JC26_9BASI</name>
<dbReference type="GO" id="GO:0005681">
    <property type="term" value="C:spliceosomal complex"/>
    <property type="evidence" value="ECO:0007669"/>
    <property type="project" value="TreeGrafter"/>
</dbReference>
<keyword evidence="3" id="KW-0963">Cytoplasm</keyword>
<comment type="subcellular location">
    <subcellularLocation>
        <location evidence="2">Cytoplasm</location>
    </subcellularLocation>
    <subcellularLocation>
        <location evidence="1">Nucleus</location>
    </subcellularLocation>
</comment>
<dbReference type="SUPFAM" id="SSF46565">
    <property type="entry name" value="Chaperone J-domain"/>
    <property type="match status" value="1"/>
</dbReference>
<dbReference type="PROSITE" id="PS50076">
    <property type="entry name" value="DNAJ_2"/>
    <property type="match status" value="1"/>
</dbReference>
<organism evidence="7 8">
    <name type="scientific">Malassezia vespertilionis</name>
    <dbReference type="NCBI Taxonomy" id="2020962"/>
    <lineage>
        <taxon>Eukaryota</taxon>
        <taxon>Fungi</taxon>
        <taxon>Dikarya</taxon>
        <taxon>Basidiomycota</taxon>
        <taxon>Ustilaginomycotina</taxon>
        <taxon>Malasseziomycetes</taxon>
        <taxon>Malasseziales</taxon>
        <taxon>Malasseziaceae</taxon>
        <taxon>Malassezia</taxon>
    </lineage>
</organism>
<evidence type="ECO:0000256" key="1">
    <source>
        <dbReference type="ARBA" id="ARBA00004123"/>
    </source>
</evidence>
<keyword evidence="4" id="KW-0143">Chaperone</keyword>
<accession>A0A2N1JC26</accession>
<dbReference type="SMART" id="SM00271">
    <property type="entry name" value="DnaJ"/>
    <property type="match status" value="1"/>
</dbReference>
<dbReference type="InterPro" id="IPR052094">
    <property type="entry name" value="Pre-mRNA-splicing_ERAD"/>
</dbReference>
<evidence type="ECO:0000313" key="8">
    <source>
        <dbReference type="Proteomes" id="UP000232875"/>
    </source>
</evidence>
<dbReference type="Proteomes" id="UP000232875">
    <property type="component" value="Unassembled WGS sequence"/>
</dbReference>
<evidence type="ECO:0000256" key="5">
    <source>
        <dbReference type="ARBA" id="ARBA00023242"/>
    </source>
</evidence>